<accession>A0A3E1NFZ8</accession>
<proteinExistence type="predicted"/>
<organism evidence="1 2">
    <name type="scientific">Deminuibacter soli</name>
    <dbReference type="NCBI Taxonomy" id="2291815"/>
    <lineage>
        <taxon>Bacteria</taxon>
        <taxon>Pseudomonadati</taxon>
        <taxon>Bacteroidota</taxon>
        <taxon>Chitinophagia</taxon>
        <taxon>Chitinophagales</taxon>
        <taxon>Chitinophagaceae</taxon>
        <taxon>Deminuibacter</taxon>
    </lineage>
</organism>
<sequence>MALNIKINFEEKYTAQPVDKLNYSTFEAELKNGEKVTLGITISMDEHPFMPDVLNLSFGPVDANDQIDDEVKLPHRHHSKVFSTVVFEGLSFLNKHPKKYLGIDGSTMSRAYLYYRCIQNNFDYLHSYFDIYGVNYYVRYFRSHEDQPEFEDGDILALPVVLEKGEAVTAPRLYNYFIFKAKQPQP</sequence>
<dbReference type="OrthoDB" id="1341042at2"/>
<dbReference type="Pfam" id="PF22028">
    <property type="entry name" value="DUF6934"/>
    <property type="match status" value="1"/>
</dbReference>
<evidence type="ECO:0000313" key="1">
    <source>
        <dbReference type="EMBL" id="RFM26807.1"/>
    </source>
</evidence>
<dbReference type="RefSeq" id="WP_116848591.1">
    <property type="nucleotide sequence ID" value="NZ_QTJU01000007.1"/>
</dbReference>
<keyword evidence="2" id="KW-1185">Reference proteome</keyword>
<name>A0A3E1NFZ8_9BACT</name>
<dbReference type="AlphaFoldDB" id="A0A3E1NFZ8"/>
<dbReference type="EMBL" id="QTJU01000007">
    <property type="protein sequence ID" value="RFM26807.1"/>
    <property type="molecule type" value="Genomic_DNA"/>
</dbReference>
<comment type="caution">
    <text evidence="1">The sequence shown here is derived from an EMBL/GenBank/DDBJ whole genome shotgun (WGS) entry which is preliminary data.</text>
</comment>
<gene>
    <name evidence="1" type="ORF">DXN05_17615</name>
</gene>
<evidence type="ECO:0000313" key="2">
    <source>
        <dbReference type="Proteomes" id="UP000261284"/>
    </source>
</evidence>
<dbReference type="InterPro" id="IPR053865">
    <property type="entry name" value="DUF6934"/>
</dbReference>
<reference evidence="1 2" key="1">
    <citation type="submission" date="2018-08" db="EMBL/GenBank/DDBJ databases">
        <title>Chitinophagaceae sp. K23C18032701, a novel bacterium isolated from forest soil.</title>
        <authorList>
            <person name="Wang C."/>
        </authorList>
    </citation>
    <scope>NUCLEOTIDE SEQUENCE [LARGE SCALE GENOMIC DNA]</scope>
    <source>
        <strain evidence="1 2">K23C18032701</strain>
    </source>
</reference>
<protein>
    <submittedName>
        <fullName evidence="1">Uncharacterized protein</fullName>
    </submittedName>
</protein>
<dbReference type="Proteomes" id="UP000261284">
    <property type="component" value="Unassembled WGS sequence"/>
</dbReference>